<dbReference type="InterPro" id="IPR013785">
    <property type="entry name" value="Aldolase_TIM"/>
</dbReference>
<gene>
    <name evidence="7" type="primary">moaA_1</name>
    <name evidence="7" type="ORF">Poly41_21320</name>
</gene>
<evidence type="ECO:0000313" key="7">
    <source>
        <dbReference type="EMBL" id="TWU39308.1"/>
    </source>
</evidence>
<reference evidence="7 8" key="1">
    <citation type="submission" date="2019-02" db="EMBL/GenBank/DDBJ databases">
        <title>Deep-cultivation of Planctomycetes and their phenomic and genomic characterization uncovers novel biology.</title>
        <authorList>
            <person name="Wiegand S."/>
            <person name="Jogler M."/>
            <person name="Boedeker C."/>
            <person name="Pinto D."/>
            <person name="Vollmers J."/>
            <person name="Rivas-Marin E."/>
            <person name="Kohn T."/>
            <person name="Peeters S.H."/>
            <person name="Heuer A."/>
            <person name="Rast P."/>
            <person name="Oberbeckmann S."/>
            <person name="Bunk B."/>
            <person name="Jeske O."/>
            <person name="Meyerdierks A."/>
            <person name="Storesund J.E."/>
            <person name="Kallscheuer N."/>
            <person name="Luecker S."/>
            <person name="Lage O.M."/>
            <person name="Pohl T."/>
            <person name="Merkel B.J."/>
            <person name="Hornburger P."/>
            <person name="Mueller R.-W."/>
            <person name="Bruemmer F."/>
            <person name="Labrenz M."/>
            <person name="Spormann A.M."/>
            <person name="Op Den Camp H."/>
            <person name="Overmann J."/>
            <person name="Amann R."/>
            <person name="Jetten M.S.M."/>
            <person name="Mascher T."/>
            <person name="Medema M.H."/>
            <person name="Devos D.P."/>
            <person name="Kaster A.-K."/>
            <person name="Ovreas L."/>
            <person name="Rohde M."/>
            <person name="Galperin M.Y."/>
            <person name="Jogler C."/>
        </authorList>
    </citation>
    <scope>NUCLEOTIDE SEQUENCE [LARGE SCALE GENOMIC DNA]</scope>
    <source>
        <strain evidence="7 8">Poly41</strain>
    </source>
</reference>
<sequence>MIHCRSLEFHVVHGCNLSCQQCSHYSNFLRGGIVTVEEARENFDAWCKRIQPRRFTILGGEPTLNPNLCRILVMGRWKFRRSKRLLVTNGFFLHRHPELPKVLINQGYKLEISQHGTSSDYLEKFAAVQETIAKWRRDHPRLRIGVRQSHSGWRRQYNMVDGKALPILSNPRDGWKACIQKHCTQLHLSCLWKCPALAYHSQLERKLELQNIPAWQLFRDYQAIPPTTTDAEIRQFFATKEIPQCGLCPDHKIPFLHADPTVHEVGLPVVTSIA</sequence>
<keyword evidence="4" id="KW-0408">Iron</keyword>
<dbReference type="InterPro" id="IPR058240">
    <property type="entry name" value="rSAM_sf"/>
</dbReference>
<evidence type="ECO:0000256" key="4">
    <source>
        <dbReference type="ARBA" id="ARBA00023004"/>
    </source>
</evidence>
<organism evidence="7 8">
    <name type="scientific">Novipirellula artificiosorum</name>
    <dbReference type="NCBI Taxonomy" id="2528016"/>
    <lineage>
        <taxon>Bacteria</taxon>
        <taxon>Pseudomonadati</taxon>
        <taxon>Planctomycetota</taxon>
        <taxon>Planctomycetia</taxon>
        <taxon>Pirellulales</taxon>
        <taxon>Pirellulaceae</taxon>
        <taxon>Novipirellula</taxon>
    </lineage>
</organism>
<dbReference type="GO" id="GO:0051536">
    <property type="term" value="F:iron-sulfur cluster binding"/>
    <property type="evidence" value="ECO:0007669"/>
    <property type="project" value="UniProtKB-KW"/>
</dbReference>
<dbReference type="OrthoDB" id="9792276at2"/>
<evidence type="ECO:0000256" key="3">
    <source>
        <dbReference type="ARBA" id="ARBA00022723"/>
    </source>
</evidence>
<dbReference type="InterPro" id="IPR007197">
    <property type="entry name" value="rSAM"/>
</dbReference>
<keyword evidence="8" id="KW-1185">Reference proteome</keyword>
<keyword evidence="3" id="KW-0479">Metal-binding</keyword>
<evidence type="ECO:0000256" key="5">
    <source>
        <dbReference type="ARBA" id="ARBA00023014"/>
    </source>
</evidence>
<protein>
    <submittedName>
        <fullName evidence="7">Cyclic pyranopterin monophosphate synthase</fullName>
    </submittedName>
</protein>
<accession>A0A5C6DRB8</accession>
<name>A0A5C6DRB8_9BACT</name>
<feature type="domain" description="Radical SAM core" evidence="6">
    <location>
        <begin position="12"/>
        <end position="132"/>
    </location>
</feature>
<keyword evidence="5" id="KW-0411">Iron-sulfur</keyword>
<dbReference type="AlphaFoldDB" id="A0A5C6DRB8"/>
<proteinExistence type="predicted"/>
<keyword evidence="2" id="KW-0949">S-adenosyl-L-methionine</keyword>
<evidence type="ECO:0000256" key="1">
    <source>
        <dbReference type="ARBA" id="ARBA00001966"/>
    </source>
</evidence>
<comment type="cofactor">
    <cofactor evidence="1">
        <name>[4Fe-4S] cluster</name>
        <dbReference type="ChEBI" id="CHEBI:49883"/>
    </cofactor>
</comment>
<dbReference type="RefSeq" id="WP_146526053.1">
    <property type="nucleotide sequence ID" value="NZ_SJPV01000003.1"/>
</dbReference>
<evidence type="ECO:0000256" key="2">
    <source>
        <dbReference type="ARBA" id="ARBA00022691"/>
    </source>
</evidence>
<dbReference type="GO" id="GO:0003824">
    <property type="term" value="F:catalytic activity"/>
    <property type="evidence" value="ECO:0007669"/>
    <property type="project" value="InterPro"/>
</dbReference>
<dbReference type="Proteomes" id="UP000319143">
    <property type="component" value="Unassembled WGS sequence"/>
</dbReference>
<dbReference type="GO" id="GO:0046872">
    <property type="term" value="F:metal ion binding"/>
    <property type="evidence" value="ECO:0007669"/>
    <property type="project" value="UniProtKB-KW"/>
</dbReference>
<comment type="caution">
    <text evidence="7">The sequence shown here is derived from an EMBL/GenBank/DDBJ whole genome shotgun (WGS) entry which is preliminary data.</text>
</comment>
<dbReference type="SFLD" id="SFLDS00029">
    <property type="entry name" value="Radical_SAM"/>
    <property type="match status" value="1"/>
</dbReference>
<evidence type="ECO:0000259" key="6">
    <source>
        <dbReference type="Pfam" id="PF04055"/>
    </source>
</evidence>
<dbReference type="EMBL" id="SJPV01000003">
    <property type="protein sequence ID" value="TWU39308.1"/>
    <property type="molecule type" value="Genomic_DNA"/>
</dbReference>
<evidence type="ECO:0000313" key="8">
    <source>
        <dbReference type="Proteomes" id="UP000319143"/>
    </source>
</evidence>
<dbReference type="SUPFAM" id="SSF102114">
    <property type="entry name" value="Radical SAM enzymes"/>
    <property type="match status" value="1"/>
</dbReference>
<dbReference type="Gene3D" id="3.20.20.70">
    <property type="entry name" value="Aldolase class I"/>
    <property type="match status" value="1"/>
</dbReference>
<dbReference type="Pfam" id="PF04055">
    <property type="entry name" value="Radical_SAM"/>
    <property type="match status" value="1"/>
</dbReference>